<dbReference type="InterPro" id="IPR001789">
    <property type="entry name" value="Sig_transdc_resp-reg_receiver"/>
</dbReference>
<feature type="domain" description="Response regulatory" evidence="2">
    <location>
        <begin position="8"/>
        <end position="118"/>
    </location>
</feature>
<dbReference type="Gene3D" id="3.40.50.2300">
    <property type="match status" value="1"/>
</dbReference>
<dbReference type="InterPro" id="IPR011006">
    <property type="entry name" value="CheY-like_superfamily"/>
</dbReference>
<dbReference type="STRING" id="641238.SAMN04490244_104341"/>
<protein>
    <submittedName>
        <fullName evidence="3">Response regulator receiver domain-containing protein</fullName>
    </submittedName>
</protein>
<dbReference type="GO" id="GO:0000160">
    <property type="term" value="P:phosphorelay signal transduction system"/>
    <property type="evidence" value="ECO:0007669"/>
    <property type="project" value="InterPro"/>
</dbReference>
<evidence type="ECO:0000259" key="2">
    <source>
        <dbReference type="PROSITE" id="PS50110"/>
    </source>
</evidence>
<dbReference type="AlphaFoldDB" id="A0A1H9TS56"/>
<organism evidence="3 4">
    <name type="scientific">Tranquillimonas rosea</name>
    <dbReference type="NCBI Taxonomy" id="641238"/>
    <lineage>
        <taxon>Bacteria</taxon>
        <taxon>Pseudomonadati</taxon>
        <taxon>Pseudomonadota</taxon>
        <taxon>Alphaproteobacteria</taxon>
        <taxon>Rhodobacterales</taxon>
        <taxon>Roseobacteraceae</taxon>
        <taxon>Tranquillimonas</taxon>
    </lineage>
</organism>
<dbReference type="SMART" id="SM00448">
    <property type="entry name" value="REC"/>
    <property type="match status" value="1"/>
</dbReference>
<dbReference type="SUPFAM" id="SSF52172">
    <property type="entry name" value="CheY-like"/>
    <property type="match status" value="1"/>
</dbReference>
<dbReference type="Proteomes" id="UP000198885">
    <property type="component" value="Unassembled WGS sequence"/>
</dbReference>
<reference evidence="3 4" key="1">
    <citation type="submission" date="2016-10" db="EMBL/GenBank/DDBJ databases">
        <authorList>
            <person name="de Groot N.N."/>
        </authorList>
    </citation>
    <scope>NUCLEOTIDE SEQUENCE [LARGE SCALE GENOMIC DNA]</scope>
    <source>
        <strain evidence="3 4">DSM 23042</strain>
    </source>
</reference>
<sequence length="120" mass="12970">MTDLIQKTVLIVEDDVLISLDLTQIAEGAGCRVMGPYTSAAKAYEALNGSSPDMALVDFDLGDHTSADLLGTLLDRAVPVTILSGHPREELPAPLRGLDIMQKPVVQRDLERRLADDEAE</sequence>
<dbReference type="RefSeq" id="WP_092692206.1">
    <property type="nucleotide sequence ID" value="NZ_FOGU01000004.1"/>
</dbReference>
<feature type="modified residue" description="4-aspartylphosphate" evidence="1">
    <location>
        <position position="58"/>
    </location>
</feature>
<dbReference type="PROSITE" id="PS50110">
    <property type="entry name" value="RESPONSE_REGULATORY"/>
    <property type="match status" value="1"/>
</dbReference>
<evidence type="ECO:0000313" key="3">
    <source>
        <dbReference type="EMBL" id="SER99909.1"/>
    </source>
</evidence>
<evidence type="ECO:0000256" key="1">
    <source>
        <dbReference type="PROSITE-ProRule" id="PRU00169"/>
    </source>
</evidence>
<dbReference type="Pfam" id="PF00072">
    <property type="entry name" value="Response_reg"/>
    <property type="match status" value="1"/>
</dbReference>
<evidence type="ECO:0000313" key="4">
    <source>
        <dbReference type="Proteomes" id="UP000198885"/>
    </source>
</evidence>
<keyword evidence="1" id="KW-0597">Phosphoprotein</keyword>
<name>A0A1H9TS56_9RHOB</name>
<gene>
    <name evidence="3" type="ORF">SAMN04490244_104341</name>
</gene>
<dbReference type="EMBL" id="FOGU01000004">
    <property type="protein sequence ID" value="SER99909.1"/>
    <property type="molecule type" value="Genomic_DNA"/>
</dbReference>
<keyword evidence="4" id="KW-1185">Reference proteome</keyword>
<dbReference type="OrthoDB" id="582170at2"/>
<proteinExistence type="predicted"/>
<accession>A0A1H9TS56</accession>